<dbReference type="RefSeq" id="WP_012162255.1">
    <property type="nucleotide sequence ID" value="NC_009925.1"/>
</dbReference>
<dbReference type="GO" id="GO:0004525">
    <property type="term" value="F:ribonuclease III activity"/>
    <property type="evidence" value="ECO:0007669"/>
    <property type="project" value="UniProtKB-UniRule"/>
</dbReference>
<evidence type="ECO:0000256" key="5">
    <source>
        <dbReference type="ARBA" id="ARBA00022759"/>
    </source>
</evidence>
<keyword evidence="8" id="KW-0460">Magnesium</keyword>
<keyword evidence="7 8" id="KW-0694">RNA-binding</keyword>
<dbReference type="AlphaFoldDB" id="B0CB99"/>
<dbReference type="GO" id="GO:0019843">
    <property type="term" value="F:rRNA binding"/>
    <property type="evidence" value="ECO:0007669"/>
    <property type="project" value="UniProtKB-KW"/>
</dbReference>
<dbReference type="PROSITE" id="PS00517">
    <property type="entry name" value="RNASE_3_1"/>
    <property type="match status" value="1"/>
</dbReference>
<dbReference type="eggNOG" id="COG0571">
    <property type="taxonomic scope" value="Bacteria"/>
</dbReference>
<comment type="catalytic activity">
    <reaction evidence="1 8">
        <text>Endonucleolytic cleavage to 5'-phosphomonoester.</text>
        <dbReference type="EC" id="3.1.26.3"/>
    </reaction>
</comment>
<feature type="domain" description="RNase III" evidence="10">
    <location>
        <begin position="12"/>
        <end position="137"/>
    </location>
</feature>
<dbReference type="GO" id="GO:0003725">
    <property type="term" value="F:double-stranded RNA binding"/>
    <property type="evidence" value="ECO:0007669"/>
    <property type="project" value="TreeGrafter"/>
</dbReference>
<dbReference type="CDD" id="cd00593">
    <property type="entry name" value="RIBOc"/>
    <property type="match status" value="1"/>
</dbReference>
<dbReference type="KEGG" id="amr:AM1_1717"/>
<dbReference type="PROSITE" id="PS50142">
    <property type="entry name" value="RNASE_3_2"/>
    <property type="match status" value="1"/>
</dbReference>
<dbReference type="Gene3D" id="1.10.1520.10">
    <property type="entry name" value="Ribonuclease III domain"/>
    <property type="match status" value="1"/>
</dbReference>
<reference evidence="11 12" key="1">
    <citation type="journal article" date="2008" name="Proc. Natl. Acad. Sci. U.S.A.">
        <title>Niche adaptation and genome expansion in the chlorophyll d-producing cyanobacterium Acaryochloris marina.</title>
        <authorList>
            <person name="Swingley W.D."/>
            <person name="Chen M."/>
            <person name="Cheung P.C."/>
            <person name="Conrad A.L."/>
            <person name="Dejesa L.C."/>
            <person name="Hao J."/>
            <person name="Honchak B.M."/>
            <person name="Karbach L.E."/>
            <person name="Kurdoglu A."/>
            <person name="Lahiri S."/>
            <person name="Mastrian S.D."/>
            <person name="Miyashita H."/>
            <person name="Page L."/>
            <person name="Ramakrishna P."/>
            <person name="Satoh S."/>
            <person name="Sattley W.M."/>
            <person name="Shimada Y."/>
            <person name="Taylor H.L."/>
            <person name="Tomo T."/>
            <person name="Tsuchiya T."/>
            <person name="Wang Z.T."/>
            <person name="Raymond J."/>
            <person name="Mimuro M."/>
            <person name="Blankenship R.E."/>
            <person name="Touchman J.W."/>
        </authorList>
    </citation>
    <scope>NUCLEOTIDE SEQUENCE [LARGE SCALE GENOMIC DNA]</scope>
    <source>
        <strain evidence="12">MBIC 11017</strain>
    </source>
</reference>
<keyword evidence="5 8" id="KW-0255">Endonuclease</keyword>
<name>B0CB99_ACAM1</name>
<evidence type="ECO:0000259" key="10">
    <source>
        <dbReference type="PROSITE" id="PS50142"/>
    </source>
</evidence>
<dbReference type="SMART" id="SM00535">
    <property type="entry name" value="RIBOc"/>
    <property type="match status" value="1"/>
</dbReference>
<dbReference type="GO" id="GO:0006397">
    <property type="term" value="P:mRNA processing"/>
    <property type="evidence" value="ECO:0007669"/>
    <property type="project" value="UniProtKB-UniRule"/>
</dbReference>
<dbReference type="HOGENOM" id="CLU_000907_1_3_3"/>
<feature type="binding site" evidence="8">
    <location>
        <position position="126"/>
    </location>
    <ligand>
        <name>Mg(2+)</name>
        <dbReference type="ChEBI" id="CHEBI:18420"/>
    </ligand>
</feature>
<dbReference type="InterPro" id="IPR000999">
    <property type="entry name" value="RNase_III_dom"/>
</dbReference>
<dbReference type="GO" id="GO:0008033">
    <property type="term" value="P:tRNA processing"/>
    <property type="evidence" value="ECO:0007669"/>
    <property type="project" value="UniProtKB-KW"/>
</dbReference>
<comment type="subunit">
    <text evidence="8">Homodimer.</text>
</comment>
<dbReference type="GO" id="GO:0005737">
    <property type="term" value="C:cytoplasm"/>
    <property type="evidence" value="ECO:0007669"/>
    <property type="project" value="UniProtKB-SubCell"/>
</dbReference>
<accession>B0CB99</accession>
<dbReference type="GO" id="GO:0010468">
    <property type="term" value="P:regulation of gene expression"/>
    <property type="evidence" value="ECO:0007669"/>
    <property type="project" value="TreeGrafter"/>
</dbReference>
<keyword evidence="8" id="KW-0698">rRNA processing</keyword>
<comment type="function">
    <text evidence="8">Digests double-stranded RNA. Involved in the processing of primary rRNA transcript to yield the immediate precursors to the large and small rRNAs (23S and 16S). Processes some mRNAs, and tRNAs when they are encoded in the rRNA operon. Processes pre-crRNA and tracrRNA of type II CRISPR loci if present in the organism.</text>
</comment>
<keyword evidence="3 8" id="KW-0507">mRNA processing</keyword>
<feature type="domain" description="DRBM" evidence="9">
    <location>
        <begin position="165"/>
        <end position="240"/>
    </location>
</feature>
<gene>
    <name evidence="8 11" type="primary">rnc</name>
    <name evidence="11" type="ordered locus">AM1_1717</name>
</gene>
<dbReference type="InterPro" id="IPR014720">
    <property type="entry name" value="dsRBD_dom"/>
</dbReference>
<evidence type="ECO:0000256" key="7">
    <source>
        <dbReference type="ARBA" id="ARBA00022884"/>
    </source>
</evidence>
<feature type="binding site" evidence="8">
    <location>
        <position position="123"/>
    </location>
    <ligand>
        <name>Mg(2+)</name>
        <dbReference type="ChEBI" id="CHEBI:18420"/>
    </ligand>
</feature>
<organism evidence="11 12">
    <name type="scientific">Acaryochloris marina (strain MBIC 11017)</name>
    <dbReference type="NCBI Taxonomy" id="329726"/>
    <lineage>
        <taxon>Bacteria</taxon>
        <taxon>Bacillati</taxon>
        <taxon>Cyanobacteriota</taxon>
        <taxon>Cyanophyceae</taxon>
        <taxon>Acaryochloridales</taxon>
        <taxon>Acaryochloridaceae</taxon>
        <taxon>Acaryochloris</taxon>
    </lineage>
</organism>
<protein>
    <recommendedName>
        <fullName evidence="8">Ribonuclease 3</fullName>
        <ecNumber evidence="8">3.1.26.3</ecNumber>
    </recommendedName>
    <alternativeName>
        <fullName evidence="8">Ribonuclease III</fullName>
        <shortName evidence="8">RNase III</shortName>
    </alternativeName>
</protein>
<dbReference type="EMBL" id="CP000828">
    <property type="protein sequence ID" value="ABW26738.1"/>
    <property type="molecule type" value="Genomic_DNA"/>
</dbReference>
<feature type="active site" evidence="8">
    <location>
        <position position="55"/>
    </location>
</feature>
<dbReference type="PANTHER" id="PTHR11207">
    <property type="entry name" value="RIBONUCLEASE III"/>
    <property type="match status" value="1"/>
</dbReference>
<dbReference type="STRING" id="329726.AM1_1717"/>
<dbReference type="OrthoDB" id="9805026at2"/>
<comment type="similarity">
    <text evidence="2">Belongs to the ribonuclease III family.</text>
</comment>
<evidence type="ECO:0000256" key="8">
    <source>
        <dbReference type="HAMAP-Rule" id="MF_00104"/>
    </source>
</evidence>
<evidence type="ECO:0000256" key="2">
    <source>
        <dbReference type="ARBA" id="ARBA00010183"/>
    </source>
</evidence>
<feature type="active site" evidence="8">
    <location>
        <position position="126"/>
    </location>
</feature>
<dbReference type="PROSITE" id="PS50137">
    <property type="entry name" value="DS_RBD"/>
    <property type="match status" value="1"/>
</dbReference>
<evidence type="ECO:0000313" key="12">
    <source>
        <dbReference type="Proteomes" id="UP000000268"/>
    </source>
</evidence>
<evidence type="ECO:0000313" key="11">
    <source>
        <dbReference type="EMBL" id="ABW26738.1"/>
    </source>
</evidence>
<dbReference type="Pfam" id="PF00035">
    <property type="entry name" value="dsrm"/>
    <property type="match status" value="1"/>
</dbReference>
<dbReference type="HAMAP" id="MF_00104">
    <property type="entry name" value="RNase_III"/>
    <property type="match status" value="1"/>
</dbReference>
<keyword evidence="8" id="KW-0479">Metal-binding</keyword>
<keyword evidence="8" id="KW-0699">rRNA-binding</keyword>
<dbReference type="CDD" id="cd10845">
    <property type="entry name" value="DSRM_RNAse_III_family"/>
    <property type="match status" value="1"/>
</dbReference>
<dbReference type="SUPFAM" id="SSF69065">
    <property type="entry name" value="RNase III domain-like"/>
    <property type="match status" value="1"/>
</dbReference>
<comment type="subcellular location">
    <subcellularLocation>
        <location evidence="8">Cytoplasm</location>
    </subcellularLocation>
</comment>
<dbReference type="Proteomes" id="UP000000268">
    <property type="component" value="Chromosome"/>
</dbReference>
<dbReference type="Pfam" id="PF14622">
    <property type="entry name" value="Ribonucleas_3_3"/>
    <property type="match status" value="1"/>
</dbReference>
<dbReference type="InterPro" id="IPR036389">
    <property type="entry name" value="RNase_III_sf"/>
</dbReference>
<evidence type="ECO:0000256" key="3">
    <source>
        <dbReference type="ARBA" id="ARBA00022664"/>
    </source>
</evidence>
<dbReference type="InterPro" id="IPR011907">
    <property type="entry name" value="RNase_III"/>
</dbReference>
<evidence type="ECO:0000259" key="9">
    <source>
        <dbReference type="PROSITE" id="PS50137"/>
    </source>
</evidence>
<dbReference type="SMART" id="SM00358">
    <property type="entry name" value="DSRM"/>
    <property type="match status" value="1"/>
</dbReference>
<dbReference type="Gene3D" id="3.30.160.20">
    <property type="match status" value="1"/>
</dbReference>
<keyword evidence="8" id="KW-0963">Cytoplasm</keyword>
<comment type="cofactor">
    <cofactor evidence="8">
        <name>Mg(2+)</name>
        <dbReference type="ChEBI" id="CHEBI:18420"/>
    </cofactor>
</comment>
<keyword evidence="6 8" id="KW-0378">Hydrolase</keyword>
<proteinExistence type="inferred from homology"/>
<keyword evidence="4 8" id="KW-0540">Nuclease</keyword>
<evidence type="ECO:0000256" key="4">
    <source>
        <dbReference type="ARBA" id="ARBA00022722"/>
    </source>
</evidence>
<dbReference type="PANTHER" id="PTHR11207:SF0">
    <property type="entry name" value="RIBONUCLEASE 3"/>
    <property type="match status" value="1"/>
</dbReference>
<dbReference type="GO" id="GO:0046872">
    <property type="term" value="F:metal ion binding"/>
    <property type="evidence" value="ECO:0007669"/>
    <property type="project" value="UniProtKB-KW"/>
</dbReference>
<feature type="binding site" evidence="8">
    <location>
        <position position="51"/>
    </location>
    <ligand>
        <name>Mg(2+)</name>
        <dbReference type="ChEBI" id="CHEBI:18420"/>
    </ligand>
</feature>
<keyword evidence="12" id="KW-1185">Reference proteome</keyword>
<keyword evidence="8" id="KW-0819">tRNA processing</keyword>
<dbReference type="GO" id="GO:0006364">
    <property type="term" value="P:rRNA processing"/>
    <property type="evidence" value="ECO:0007669"/>
    <property type="project" value="UniProtKB-UniRule"/>
</dbReference>
<evidence type="ECO:0000256" key="6">
    <source>
        <dbReference type="ARBA" id="ARBA00022801"/>
    </source>
</evidence>
<dbReference type="EC" id="3.1.26.3" evidence="8"/>
<dbReference type="SUPFAM" id="SSF54768">
    <property type="entry name" value="dsRNA-binding domain-like"/>
    <property type="match status" value="1"/>
</dbReference>
<sequence>MASCPPQRQRQLEKLIQRLGLPGNAPIRWDLLDLALTHPSASGRANYEQLEFVGDSVVRLLAAVLLQAENAQGSVGEWSAIRSVLVSDRHLATLAANYGLDRFLLLGPSTLKDRRGQDSRLADAFEAVLGALYLSTGDLSLIQPWLQDPLRNKAEQVRIDPAYQNYKAALQQWTQAVYQQLPEYRVQETSPPSQDPSDVMADRFTAEVWLQEELLGVGKGHSIKAAEKAAAQIAFLKVQSPLAETEF</sequence>
<evidence type="ECO:0000256" key="1">
    <source>
        <dbReference type="ARBA" id="ARBA00000109"/>
    </source>
</evidence>